<dbReference type="EMBL" id="JAKNQU010000001">
    <property type="protein sequence ID" value="MCZ0925693.1"/>
    <property type="molecule type" value="Genomic_DNA"/>
</dbReference>
<feature type="transmembrane region" description="Helical" evidence="4">
    <location>
        <begin position="210"/>
        <end position="233"/>
    </location>
</feature>
<dbReference type="Proteomes" id="UP001321125">
    <property type="component" value="Unassembled WGS sequence"/>
</dbReference>
<dbReference type="PROSITE" id="PS50850">
    <property type="entry name" value="MFS"/>
    <property type="match status" value="1"/>
</dbReference>
<dbReference type="PANTHER" id="PTHR23527">
    <property type="entry name" value="BLL3282 PROTEIN"/>
    <property type="match status" value="1"/>
</dbReference>
<name>A0ABT4IPT5_9GAMM</name>
<dbReference type="PANTHER" id="PTHR23527:SF1">
    <property type="entry name" value="BLL3282 PROTEIN"/>
    <property type="match status" value="1"/>
</dbReference>
<dbReference type="SUPFAM" id="SSF103473">
    <property type="entry name" value="MFS general substrate transporter"/>
    <property type="match status" value="1"/>
</dbReference>
<keyword evidence="2 4" id="KW-1133">Transmembrane helix</keyword>
<organism evidence="6 7">
    <name type="scientific">Vreelandella janggokensis</name>
    <dbReference type="NCBI Taxonomy" id="370767"/>
    <lineage>
        <taxon>Bacteria</taxon>
        <taxon>Pseudomonadati</taxon>
        <taxon>Pseudomonadota</taxon>
        <taxon>Gammaproteobacteria</taxon>
        <taxon>Oceanospirillales</taxon>
        <taxon>Halomonadaceae</taxon>
        <taxon>Vreelandella</taxon>
    </lineage>
</organism>
<dbReference type="RefSeq" id="WP_268900876.1">
    <property type="nucleotide sequence ID" value="NZ_JAKNQU010000001.1"/>
</dbReference>
<comment type="caution">
    <text evidence="6">The sequence shown here is derived from an EMBL/GenBank/DDBJ whole genome shotgun (WGS) entry which is preliminary data.</text>
</comment>
<proteinExistence type="predicted"/>
<dbReference type="Pfam" id="PF07690">
    <property type="entry name" value="MFS_1"/>
    <property type="match status" value="1"/>
</dbReference>
<dbReference type="InterPro" id="IPR011701">
    <property type="entry name" value="MFS"/>
</dbReference>
<keyword evidence="3 4" id="KW-0472">Membrane</keyword>
<feature type="domain" description="Major facilitator superfamily (MFS) profile" evidence="5">
    <location>
        <begin position="2"/>
        <end position="391"/>
    </location>
</feature>
<evidence type="ECO:0000256" key="2">
    <source>
        <dbReference type="ARBA" id="ARBA00022989"/>
    </source>
</evidence>
<feature type="transmembrane region" description="Helical" evidence="4">
    <location>
        <begin position="41"/>
        <end position="62"/>
    </location>
</feature>
<keyword evidence="1 4" id="KW-0812">Transmembrane</keyword>
<dbReference type="InterPro" id="IPR020846">
    <property type="entry name" value="MFS_dom"/>
</dbReference>
<feature type="transmembrane region" description="Helical" evidence="4">
    <location>
        <begin position="74"/>
        <end position="91"/>
    </location>
</feature>
<feature type="transmembrane region" description="Helical" evidence="4">
    <location>
        <begin position="300"/>
        <end position="324"/>
    </location>
</feature>
<evidence type="ECO:0000313" key="7">
    <source>
        <dbReference type="Proteomes" id="UP001321125"/>
    </source>
</evidence>
<dbReference type="InterPro" id="IPR052952">
    <property type="entry name" value="MFS-Transporter"/>
</dbReference>
<feature type="transmembrane region" description="Helical" evidence="4">
    <location>
        <begin position="156"/>
        <end position="176"/>
    </location>
</feature>
<dbReference type="Gene3D" id="1.20.1250.20">
    <property type="entry name" value="MFS general substrate transporter like domains"/>
    <property type="match status" value="2"/>
</dbReference>
<evidence type="ECO:0000259" key="5">
    <source>
        <dbReference type="PROSITE" id="PS50850"/>
    </source>
</evidence>
<dbReference type="InterPro" id="IPR036259">
    <property type="entry name" value="MFS_trans_sf"/>
</dbReference>
<sequence length="406" mass="42334">MPVIVLLSTTLVLAFSALVALFPAAIAPELSGVLGVSSATIGLQVSLIFLGAMLTSLVGGPLTRRLGPCRTSQLSLAMLGGGAAMMAIPALPTFALASLIAGLGYGMTNPSASVLLVRFTPPERRGLIFSLKQSGVPLGGVIAGASAPFLALAVGWQAGLLLLSAIALLGIVALQWQRAGWDDQRDPNTAWLSTPFSGLDVVWRQRSLRYVALLSLCFSAIQLSVSAFTVALLVEDLDFGLVEAGLVMSGVQVTGVAGRIGWGVIGDRLGDRLTTLTIIAFTTAVGALLVATMTPAWPQWLVIVLLVLLSFSSLGWNGVFLAEITHLAPPRRIADAAGGCLVFTYGGVLLGLPMVTLLHSLLGDYTTVFAILAGIAVLGLWLIHQARRSATIPPPHVTHTPKAKQR</sequence>
<feature type="transmembrane region" description="Helical" evidence="4">
    <location>
        <begin position="336"/>
        <end position="359"/>
    </location>
</feature>
<protein>
    <submittedName>
        <fullName evidence="6">MFS transporter</fullName>
    </submittedName>
</protein>
<gene>
    <name evidence="6" type="ORF">L0635_01180</name>
</gene>
<evidence type="ECO:0000256" key="3">
    <source>
        <dbReference type="ARBA" id="ARBA00023136"/>
    </source>
</evidence>
<accession>A0ABT4IPT5</accession>
<reference evidence="6 7" key="1">
    <citation type="submission" date="2022-02" db="EMBL/GenBank/DDBJ databases">
        <title>Study of halophilic communities from a Mexican lake.</title>
        <authorList>
            <person name="Hernandez-Soto L.M."/>
            <person name="Martinez-Abarca F."/>
            <person name="Ramirez-Saad H.C."/>
            <person name="Aguirre-Garrido J.F."/>
        </authorList>
    </citation>
    <scope>NUCLEOTIDE SEQUENCE [LARGE SCALE GENOMIC DNA]</scope>
    <source>
        <strain evidence="6 7">Hjan13</strain>
    </source>
</reference>
<feature type="transmembrane region" description="Helical" evidence="4">
    <location>
        <begin position="273"/>
        <end position="294"/>
    </location>
</feature>
<feature type="transmembrane region" description="Helical" evidence="4">
    <location>
        <begin position="239"/>
        <end position="261"/>
    </location>
</feature>
<evidence type="ECO:0000313" key="6">
    <source>
        <dbReference type="EMBL" id="MCZ0925693.1"/>
    </source>
</evidence>
<keyword evidence="7" id="KW-1185">Reference proteome</keyword>
<feature type="transmembrane region" description="Helical" evidence="4">
    <location>
        <begin position="365"/>
        <end position="383"/>
    </location>
</feature>
<evidence type="ECO:0000256" key="1">
    <source>
        <dbReference type="ARBA" id="ARBA00022692"/>
    </source>
</evidence>
<evidence type="ECO:0000256" key="4">
    <source>
        <dbReference type="SAM" id="Phobius"/>
    </source>
</evidence>